<dbReference type="Gene3D" id="1.10.357.10">
    <property type="entry name" value="Tetracycline Repressor, domain 2"/>
    <property type="match status" value="1"/>
</dbReference>
<dbReference type="EMBL" id="CAEZSG010000008">
    <property type="protein sequence ID" value="CAB4531140.1"/>
    <property type="molecule type" value="Genomic_DNA"/>
</dbReference>
<name>A0A6J6AVV3_9ZZZZ</name>
<proteinExistence type="predicted"/>
<gene>
    <name evidence="1" type="ORF">UFOPK1413_00104</name>
</gene>
<dbReference type="AlphaFoldDB" id="A0A6J6AVV3"/>
<accession>A0A6J6AVV3</accession>
<organism evidence="1">
    <name type="scientific">freshwater metagenome</name>
    <dbReference type="NCBI Taxonomy" id="449393"/>
    <lineage>
        <taxon>unclassified sequences</taxon>
        <taxon>metagenomes</taxon>
        <taxon>ecological metagenomes</taxon>
    </lineage>
</organism>
<evidence type="ECO:0000313" key="1">
    <source>
        <dbReference type="EMBL" id="CAB4531140.1"/>
    </source>
</evidence>
<dbReference type="SUPFAM" id="SSF46689">
    <property type="entry name" value="Homeodomain-like"/>
    <property type="match status" value="1"/>
</dbReference>
<sequence length="260" mass="29185">MFAGYTWTMVRPRLDAPIPDLHLAPALDGVKLLMGKDIGTRERMILLAIDEIIKHGPSDFNARIVCERFGIKQSMVPYHFGSRDGLIVEATIWAYRDWSRNGIDAIRQTTGDGEKRLRAYLKAEIDWATRMGPIALLVQYPMLSEPVRIQLESAHGTEMRRGLEYHLAVLTDLVIDIRTGTTNPLDYNDSNFPGTDFAVKNASEFLAATSISWASHGIQMWASGSHLSTQSFWSLDLPKIAVKFTMKNHIDEIVAIAKGR</sequence>
<dbReference type="InterPro" id="IPR009057">
    <property type="entry name" value="Homeodomain-like_sf"/>
</dbReference>
<reference evidence="1" key="1">
    <citation type="submission" date="2020-05" db="EMBL/GenBank/DDBJ databases">
        <authorList>
            <person name="Chiriac C."/>
            <person name="Salcher M."/>
            <person name="Ghai R."/>
            <person name="Kavagutti S V."/>
        </authorList>
    </citation>
    <scope>NUCLEOTIDE SEQUENCE</scope>
</reference>
<protein>
    <submittedName>
        <fullName evidence="1">Unannotated protein</fullName>
    </submittedName>
</protein>